<dbReference type="OrthoDB" id="437903at2759"/>
<organism evidence="1 2">
    <name type="scientific">Owenia fusiformis</name>
    <name type="common">Polychaete worm</name>
    <dbReference type="NCBI Taxonomy" id="6347"/>
    <lineage>
        <taxon>Eukaryota</taxon>
        <taxon>Metazoa</taxon>
        <taxon>Spiralia</taxon>
        <taxon>Lophotrochozoa</taxon>
        <taxon>Annelida</taxon>
        <taxon>Polychaeta</taxon>
        <taxon>Sedentaria</taxon>
        <taxon>Canalipalpata</taxon>
        <taxon>Sabellida</taxon>
        <taxon>Oweniida</taxon>
        <taxon>Oweniidae</taxon>
        <taxon>Owenia</taxon>
    </lineage>
</organism>
<dbReference type="CDD" id="cd18186">
    <property type="entry name" value="BTB_POZ_ZBTB_KLHL-like"/>
    <property type="match status" value="1"/>
</dbReference>
<reference evidence="1" key="1">
    <citation type="submission" date="2022-03" db="EMBL/GenBank/DDBJ databases">
        <authorList>
            <person name="Martin C."/>
        </authorList>
    </citation>
    <scope>NUCLEOTIDE SEQUENCE</scope>
</reference>
<evidence type="ECO:0000313" key="1">
    <source>
        <dbReference type="EMBL" id="CAH1781371.1"/>
    </source>
</evidence>
<dbReference type="SMART" id="SM00225">
    <property type="entry name" value="BTB"/>
    <property type="match status" value="1"/>
</dbReference>
<dbReference type="InterPro" id="IPR000210">
    <property type="entry name" value="BTB/POZ_dom"/>
</dbReference>
<dbReference type="Pfam" id="PF00651">
    <property type="entry name" value="BTB"/>
    <property type="match status" value="1"/>
</dbReference>
<proteinExistence type="predicted"/>
<evidence type="ECO:0000313" key="2">
    <source>
        <dbReference type="Proteomes" id="UP000749559"/>
    </source>
</evidence>
<comment type="caution">
    <text evidence="1">The sequence shown here is derived from an EMBL/GenBank/DDBJ whole genome shotgun (WGS) entry which is preliminary data.</text>
</comment>
<dbReference type="SUPFAM" id="SSF54695">
    <property type="entry name" value="POZ domain"/>
    <property type="match status" value="1"/>
</dbReference>
<dbReference type="PROSITE" id="PS50097">
    <property type="entry name" value="BTB"/>
    <property type="match status" value="1"/>
</dbReference>
<dbReference type="PANTHER" id="PTHR22744:SF17">
    <property type="entry name" value="BTB DOMAIN-CONTAINING PROTEIN"/>
    <property type="match status" value="1"/>
</dbReference>
<accession>A0A8J1UGQ9</accession>
<dbReference type="Proteomes" id="UP000749559">
    <property type="component" value="Unassembled WGS sequence"/>
</dbReference>
<dbReference type="PANTHER" id="PTHR22744">
    <property type="entry name" value="HELIX LOOP HELIX PROTEIN 21-RELATED"/>
    <property type="match status" value="1"/>
</dbReference>
<sequence length="212" mass="24555">MGNTTVKCHTYSLTKDHQSSDIDRNGPCDFSYSDNGSDLVLVIEGKRLYVHRQILAKYSPVFSAMLSDDFKEREAKEIPLPGKSYKEYRELLRAVYCHGAAHSNRDKCWPYSHLHVKPETFLLHNENVYYLLSLSDEYQIDAIKDKCEEFLCLTTTQSNVTEHLYLAELYDLKKLLKTIVPIAAKISSHKLKSSPYYTHISDKRFQIRLVPD</sequence>
<name>A0A8J1UGQ9_OWEFU</name>
<dbReference type="AlphaFoldDB" id="A0A8J1UGQ9"/>
<dbReference type="EMBL" id="CAIIXF020000004">
    <property type="protein sequence ID" value="CAH1781371.1"/>
    <property type="molecule type" value="Genomic_DNA"/>
</dbReference>
<keyword evidence="2" id="KW-1185">Reference proteome</keyword>
<dbReference type="InterPro" id="IPR011333">
    <property type="entry name" value="SKP1/BTB/POZ_sf"/>
</dbReference>
<gene>
    <name evidence="1" type="ORF">OFUS_LOCUS7955</name>
</gene>
<dbReference type="Gene3D" id="3.30.710.10">
    <property type="entry name" value="Potassium Channel Kv1.1, Chain A"/>
    <property type="match status" value="1"/>
</dbReference>
<protein>
    <submittedName>
        <fullName evidence="1">Uncharacterized protein</fullName>
    </submittedName>
</protein>